<evidence type="ECO:0000313" key="2">
    <source>
        <dbReference type="Proteomes" id="UP000265520"/>
    </source>
</evidence>
<name>A0A392Q996_9FABA</name>
<comment type="caution">
    <text evidence="1">The sequence shown here is derived from an EMBL/GenBank/DDBJ whole genome shotgun (WGS) entry which is preliminary data.</text>
</comment>
<organism evidence="1 2">
    <name type="scientific">Trifolium medium</name>
    <dbReference type="NCBI Taxonomy" id="97028"/>
    <lineage>
        <taxon>Eukaryota</taxon>
        <taxon>Viridiplantae</taxon>
        <taxon>Streptophyta</taxon>
        <taxon>Embryophyta</taxon>
        <taxon>Tracheophyta</taxon>
        <taxon>Spermatophyta</taxon>
        <taxon>Magnoliopsida</taxon>
        <taxon>eudicotyledons</taxon>
        <taxon>Gunneridae</taxon>
        <taxon>Pentapetalae</taxon>
        <taxon>rosids</taxon>
        <taxon>fabids</taxon>
        <taxon>Fabales</taxon>
        <taxon>Fabaceae</taxon>
        <taxon>Papilionoideae</taxon>
        <taxon>50 kb inversion clade</taxon>
        <taxon>NPAAA clade</taxon>
        <taxon>Hologalegina</taxon>
        <taxon>IRL clade</taxon>
        <taxon>Trifolieae</taxon>
        <taxon>Trifolium</taxon>
    </lineage>
</organism>
<dbReference type="AlphaFoldDB" id="A0A392Q996"/>
<protein>
    <submittedName>
        <fullName evidence="1">Uncharacterized protein</fullName>
    </submittedName>
</protein>
<proteinExistence type="predicted"/>
<sequence length="152" mass="17146">MAYVARLQEKLSLYAAMDFAINNAIAGGHVLTSTEIRDSASALVTSYSLNRHAEMYSLAGNDLRKYLREEGADPNLPRNSRSVRLELSSALKMVIDKLTLYRAMDDGIEFSMVFEMKRRDNSVFAISLLHHAKIYALANAELRAFIREKTNL</sequence>
<evidence type="ECO:0000313" key="1">
    <source>
        <dbReference type="EMBL" id="MCI20467.1"/>
    </source>
</evidence>
<feature type="non-terminal residue" evidence="1">
    <location>
        <position position="152"/>
    </location>
</feature>
<dbReference type="Proteomes" id="UP000265520">
    <property type="component" value="Unassembled WGS sequence"/>
</dbReference>
<keyword evidence="2" id="KW-1185">Reference proteome</keyword>
<accession>A0A392Q996</accession>
<reference evidence="1 2" key="1">
    <citation type="journal article" date="2018" name="Front. Plant Sci.">
        <title>Red Clover (Trifolium pratense) and Zigzag Clover (T. medium) - A Picture of Genomic Similarities and Differences.</title>
        <authorList>
            <person name="Dluhosova J."/>
            <person name="Istvanek J."/>
            <person name="Nedelnik J."/>
            <person name="Repkova J."/>
        </authorList>
    </citation>
    <scope>NUCLEOTIDE SEQUENCE [LARGE SCALE GENOMIC DNA]</scope>
    <source>
        <strain evidence="2">cv. 10/8</strain>
        <tissue evidence="1">Leaf</tissue>
    </source>
</reference>
<dbReference type="EMBL" id="LXQA010120010">
    <property type="protein sequence ID" value="MCI20467.1"/>
    <property type="molecule type" value="Genomic_DNA"/>
</dbReference>